<protein>
    <submittedName>
        <fullName evidence="2">Phosphopantetheine-binding protein</fullName>
    </submittedName>
</protein>
<dbReference type="InterPro" id="IPR036736">
    <property type="entry name" value="ACP-like_sf"/>
</dbReference>
<sequence>MEGIYQFVQSTFSEVCNIDSEEITPTTNLFSDLGIESMDFMDVCYLIDEKYSIRIPIGEWMGRVNEGDESAADLFVFEGFVKAVSKLVEAEFA</sequence>
<organism evidence="2 3">
    <name type="scientific">Pseudoalteromonas obscura</name>
    <dbReference type="NCBI Taxonomy" id="3048491"/>
    <lineage>
        <taxon>Bacteria</taxon>
        <taxon>Pseudomonadati</taxon>
        <taxon>Pseudomonadota</taxon>
        <taxon>Gammaproteobacteria</taxon>
        <taxon>Alteromonadales</taxon>
        <taxon>Pseudoalteromonadaceae</taxon>
        <taxon>Pseudoalteromonas</taxon>
    </lineage>
</organism>
<dbReference type="InterPro" id="IPR009081">
    <property type="entry name" value="PP-bd_ACP"/>
</dbReference>
<keyword evidence="3" id="KW-1185">Reference proteome</keyword>
<reference evidence="2 3" key="1">
    <citation type="submission" date="2023-05" db="EMBL/GenBank/DDBJ databases">
        <title>Pseudoalteromonas ardens sp. nov., Pseudoalteromonas obscura sp. nov., and Pseudoalteromonas umbrosa sp. nov., isolated from the coral Montipora capitata.</title>
        <authorList>
            <person name="Thomas E.M."/>
            <person name="Smith E.M."/>
            <person name="Papke E."/>
            <person name="Shlafstein M.D."/>
            <person name="Oline D.K."/>
            <person name="Videau P."/>
            <person name="Saw J.H."/>
            <person name="Strangman W.K."/>
            <person name="Ushijima B."/>
        </authorList>
    </citation>
    <scope>NUCLEOTIDE SEQUENCE [LARGE SCALE GENOMIC DNA]</scope>
    <source>
        <strain evidence="2 3">P94</strain>
    </source>
</reference>
<name>A0ABT7ETK9_9GAMM</name>
<dbReference type="EMBL" id="JASJUT010000017">
    <property type="protein sequence ID" value="MDK2598386.1"/>
    <property type="molecule type" value="Genomic_DNA"/>
</dbReference>
<dbReference type="Pfam" id="PF00550">
    <property type="entry name" value="PP-binding"/>
    <property type="match status" value="1"/>
</dbReference>
<dbReference type="SUPFAM" id="SSF47336">
    <property type="entry name" value="ACP-like"/>
    <property type="match status" value="1"/>
</dbReference>
<evidence type="ECO:0000313" key="2">
    <source>
        <dbReference type="EMBL" id="MDK2598386.1"/>
    </source>
</evidence>
<feature type="domain" description="Carrier" evidence="1">
    <location>
        <begin position="7"/>
        <end position="58"/>
    </location>
</feature>
<dbReference type="Gene3D" id="1.10.1200.10">
    <property type="entry name" value="ACP-like"/>
    <property type="match status" value="1"/>
</dbReference>
<evidence type="ECO:0000313" key="3">
    <source>
        <dbReference type="Proteomes" id="UP001231915"/>
    </source>
</evidence>
<gene>
    <name evidence="2" type="ORF">QNM18_25350</name>
</gene>
<evidence type="ECO:0000259" key="1">
    <source>
        <dbReference type="Pfam" id="PF00550"/>
    </source>
</evidence>
<dbReference type="Proteomes" id="UP001231915">
    <property type="component" value="Unassembled WGS sequence"/>
</dbReference>
<dbReference type="RefSeq" id="WP_023402296.1">
    <property type="nucleotide sequence ID" value="NZ_JASJUT010000017.1"/>
</dbReference>
<comment type="caution">
    <text evidence="2">The sequence shown here is derived from an EMBL/GenBank/DDBJ whole genome shotgun (WGS) entry which is preliminary data.</text>
</comment>
<accession>A0ABT7ETK9</accession>
<proteinExistence type="predicted"/>